<dbReference type="InterPro" id="IPR036928">
    <property type="entry name" value="AS_sf"/>
</dbReference>
<gene>
    <name evidence="1" type="ORF">ACFQT0_24010</name>
</gene>
<evidence type="ECO:0000313" key="1">
    <source>
        <dbReference type="EMBL" id="MFC7670090.1"/>
    </source>
</evidence>
<dbReference type="PANTHER" id="PTHR42678:SF34">
    <property type="entry name" value="OS04G0183300 PROTEIN"/>
    <property type="match status" value="1"/>
</dbReference>
<sequence>MTTGPAWCIDWVNGDYSTGVDFSSPAAMAGYPHLTVPMGQVLGLPVGLSFVGPAYHEGQLLALGYAYEQATHKRVAPKMKPTVVA</sequence>
<evidence type="ECO:0008006" key="3">
    <source>
        <dbReference type="Google" id="ProtNLM"/>
    </source>
</evidence>
<reference evidence="2" key="1">
    <citation type="journal article" date="2019" name="Int. J. Syst. Evol. Microbiol.">
        <title>The Global Catalogue of Microorganisms (GCM) 10K type strain sequencing project: providing services to taxonomists for standard genome sequencing and annotation.</title>
        <authorList>
            <consortium name="The Broad Institute Genomics Platform"/>
            <consortium name="The Broad Institute Genome Sequencing Center for Infectious Disease"/>
            <person name="Wu L."/>
            <person name="Ma J."/>
        </authorList>
    </citation>
    <scope>NUCLEOTIDE SEQUENCE [LARGE SCALE GENOMIC DNA]</scope>
    <source>
        <strain evidence="2">JCM 19635</strain>
    </source>
</reference>
<evidence type="ECO:0000313" key="2">
    <source>
        <dbReference type="Proteomes" id="UP001596513"/>
    </source>
</evidence>
<keyword evidence="2" id="KW-1185">Reference proteome</keyword>
<proteinExistence type="predicted"/>
<accession>A0ABW2UD37</accession>
<comment type="caution">
    <text evidence="1">The sequence shown here is derived from an EMBL/GenBank/DDBJ whole genome shotgun (WGS) entry which is preliminary data.</text>
</comment>
<protein>
    <recommendedName>
        <fullName evidence="3">Amidase domain-containing protein</fullName>
    </recommendedName>
</protein>
<dbReference type="SUPFAM" id="SSF75304">
    <property type="entry name" value="Amidase signature (AS) enzymes"/>
    <property type="match status" value="1"/>
</dbReference>
<dbReference type="Gene3D" id="3.90.1300.10">
    <property type="entry name" value="Amidase signature (AS) domain"/>
    <property type="match status" value="1"/>
</dbReference>
<dbReference type="RefSeq" id="WP_380205556.1">
    <property type="nucleotide sequence ID" value="NZ_JBHTEK010000001.1"/>
</dbReference>
<dbReference type="PANTHER" id="PTHR42678">
    <property type="entry name" value="AMIDASE"/>
    <property type="match status" value="1"/>
</dbReference>
<dbReference type="EMBL" id="JBHTEK010000001">
    <property type="protein sequence ID" value="MFC7670090.1"/>
    <property type="molecule type" value="Genomic_DNA"/>
</dbReference>
<dbReference type="Proteomes" id="UP001596513">
    <property type="component" value="Unassembled WGS sequence"/>
</dbReference>
<organism evidence="1 2">
    <name type="scientific">Hymenobacter humi</name>
    <dbReference type="NCBI Taxonomy" id="1411620"/>
    <lineage>
        <taxon>Bacteria</taxon>
        <taxon>Pseudomonadati</taxon>
        <taxon>Bacteroidota</taxon>
        <taxon>Cytophagia</taxon>
        <taxon>Cytophagales</taxon>
        <taxon>Hymenobacteraceae</taxon>
        <taxon>Hymenobacter</taxon>
    </lineage>
</organism>
<name>A0ABW2UD37_9BACT</name>